<keyword evidence="6" id="KW-0472">Membrane</keyword>
<evidence type="ECO:0000313" key="8">
    <source>
        <dbReference type="Proteomes" id="UP001311799"/>
    </source>
</evidence>
<dbReference type="PANTHER" id="PTHR46098:SF1">
    <property type="entry name" value="TRNA (CYTOSINE(38)-C(5))-METHYLTRANSFERASE"/>
    <property type="match status" value="1"/>
</dbReference>
<feature type="transmembrane region" description="Helical" evidence="6">
    <location>
        <begin position="393"/>
        <end position="413"/>
    </location>
</feature>
<organism evidence="7 8">
    <name type="scientific">Cryptosporidium xiaoi</name>
    <dbReference type="NCBI Taxonomy" id="659607"/>
    <lineage>
        <taxon>Eukaryota</taxon>
        <taxon>Sar</taxon>
        <taxon>Alveolata</taxon>
        <taxon>Apicomplexa</taxon>
        <taxon>Conoidasida</taxon>
        <taxon>Coccidia</taxon>
        <taxon>Eucoccidiorida</taxon>
        <taxon>Eimeriorina</taxon>
        <taxon>Cryptosporidiidae</taxon>
        <taxon>Cryptosporidium</taxon>
    </lineage>
</organism>
<dbReference type="PROSITE" id="PS51679">
    <property type="entry name" value="SAM_MT_C5"/>
    <property type="match status" value="1"/>
</dbReference>
<evidence type="ECO:0000256" key="5">
    <source>
        <dbReference type="RuleBase" id="RU000416"/>
    </source>
</evidence>
<dbReference type="InterPro" id="IPR029063">
    <property type="entry name" value="SAM-dependent_MTases_sf"/>
</dbReference>
<feature type="active site" evidence="4">
    <location>
        <position position="94"/>
    </location>
</feature>
<comment type="similarity">
    <text evidence="4 5">Belongs to the class I-like SAM-binding methyltransferase superfamily. C5-methyltransferase family.</text>
</comment>
<evidence type="ECO:0000313" key="7">
    <source>
        <dbReference type="EMBL" id="KAK6588751.1"/>
    </source>
</evidence>
<dbReference type="GO" id="GO:0032259">
    <property type="term" value="P:methylation"/>
    <property type="evidence" value="ECO:0007669"/>
    <property type="project" value="UniProtKB-KW"/>
</dbReference>
<dbReference type="EMBL" id="JAWDEY010000022">
    <property type="protein sequence ID" value="KAK6588751.1"/>
    <property type="molecule type" value="Genomic_DNA"/>
</dbReference>
<protein>
    <submittedName>
        <fullName evidence="7">DNA (Cytosine)-methyltransferase domain-containing</fullName>
    </submittedName>
</protein>
<accession>A0AAV9Y235</accession>
<dbReference type="InterPro" id="IPR001525">
    <property type="entry name" value="C5_MeTfrase"/>
</dbReference>
<dbReference type="AlphaFoldDB" id="A0AAV9Y235"/>
<keyword evidence="6" id="KW-1133">Transmembrane helix</keyword>
<dbReference type="Gene3D" id="3.90.120.10">
    <property type="entry name" value="DNA Methylase, subunit A, domain 2"/>
    <property type="match status" value="1"/>
</dbReference>
<dbReference type="InterPro" id="IPR050750">
    <property type="entry name" value="C5-MTase"/>
</dbReference>
<dbReference type="GO" id="GO:0008168">
    <property type="term" value="F:methyltransferase activity"/>
    <property type="evidence" value="ECO:0007669"/>
    <property type="project" value="UniProtKB-KW"/>
</dbReference>
<keyword evidence="2 4" id="KW-0808">Transferase</keyword>
<dbReference type="PRINTS" id="PR00105">
    <property type="entry name" value="C5METTRFRASE"/>
</dbReference>
<dbReference type="Proteomes" id="UP001311799">
    <property type="component" value="Unassembled WGS sequence"/>
</dbReference>
<keyword evidence="3 4" id="KW-0949">S-adenosyl-L-methionine</keyword>
<dbReference type="PANTHER" id="PTHR46098">
    <property type="entry name" value="TRNA (CYTOSINE(38)-C(5))-METHYLTRANSFERASE"/>
    <property type="match status" value="1"/>
</dbReference>
<gene>
    <name evidence="7" type="ORF">RS030_2276</name>
</gene>
<keyword evidence="1 4" id="KW-0489">Methyltransferase</keyword>
<sequence>MNNSIESKQKSSIDALEFFSGIGGIHLSLKNAFKLSALNSNYRLNVIRAYEINEYANRVYRKNFPETSILRKNIESLTINDIPKSDIWLISPPCQPFTNGGSNRDSNDNRTKPFLRLIELMYEIGDNVPKAWFVENVINFETSNTHNLMLNMLNKLNFTVFEFLITPTIIGIPNTRVRYYCLAIRDNVMSIGNNINISFNSNIKQLKTNFYNKFKEYNAGKLISNKAHIKSEHSNIICYLPFDEYKCNCILNSYCNKPNSISDVIGNFNVNEIDELVNLSKIIVNSNPSFKFDIVNKYSKVSTTFAKSYIKTKGRGGPLLDFSINIKPSSFNDNIDIFDHIFNTSAVDPSRFQKLDNLSNAKIRCFHPIEILLIMGFPESWFNDLNLSLQQQYSLIGNSISVYIVTIIFYFFFEIMEKTSIT</sequence>
<evidence type="ECO:0000256" key="4">
    <source>
        <dbReference type="PROSITE-ProRule" id="PRU01016"/>
    </source>
</evidence>
<evidence type="ECO:0000256" key="1">
    <source>
        <dbReference type="ARBA" id="ARBA00022603"/>
    </source>
</evidence>
<keyword evidence="6" id="KW-0812">Transmembrane</keyword>
<dbReference type="SUPFAM" id="SSF53335">
    <property type="entry name" value="S-adenosyl-L-methionine-dependent methyltransferases"/>
    <property type="match status" value="1"/>
</dbReference>
<evidence type="ECO:0000256" key="3">
    <source>
        <dbReference type="ARBA" id="ARBA00022691"/>
    </source>
</evidence>
<evidence type="ECO:0000256" key="2">
    <source>
        <dbReference type="ARBA" id="ARBA00022679"/>
    </source>
</evidence>
<dbReference type="NCBIfam" id="TIGR00675">
    <property type="entry name" value="dcm"/>
    <property type="match status" value="1"/>
</dbReference>
<comment type="caution">
    <text evidence="7">The sequence shown here is derived from an EMBL/GenBank/DDBJ whole genome shotgun (WGS) entry which is preliminary data.</text>
</comment>
<keyword evidence="8" id="KW-1185">Reference proteome</keyword>
<proteinExistence type="inferred from homology"/>
<evidence type="ECO:0000256" key="6">
    <source>
        <dbReference type="SAM" id="Phobius"/>
    </source>
</evidence>
<dbReference type="Gene3D" id="3.40.50.150">
    <property type="entry name" value="Vaccinia Virus protein VP39"/>
    <property type="match status" value="1"/>
</dbReference>
<name>A0AAV9Y235_9CRYT</name>
<dbReference type="Pfam" id="PF00145">
    <property type="entry name" value="DNA_methylase"/>
    <property type="match status" value="1"/>
</dbReference>
<reference evidence="7 8" key="1">
    <citation type="submission" date="2023-10" db="EMBL/GenBank/DDBJ databases">
        <title>Comparative genomics analysis reveals potential genetic determinants of host preference in Cryptosporidium xiaoi.</title>
        <authorList>
            <person name="Xiao L."/>
            <person name="Li J."/>
        </authorList>
    </citation>
    <scope>NUCLEOTIDE SEQUENCE [LARGE SCALE GENOMIC DNA]</scope>
    <source>
        <strain evidence="7 8">52996</strain>
    </source>
</reference>